<evidence type="ECO:0000256" key="1">
    <source>
        <dbReference type="ARBA" id="ARBA00022801"/>
    </source>
</evidence>
<name>A0A840UTV9_9BACT</name>
<dbReference type="RefSeq" id="WP_183350669.1">
    <property type="nucleotide sequence ID" value="NZ_JACHEO010000009.1"/>
</dbReference>
<dbReference type="PANTHER" id="PTHR43240">
    <property type="entry name" value="1,4-DIHYDROXY-2-NAPHTHOYL-COA THIOESTERASE 1"/>
    <property type="match status" value="1"/>
</dbReference>
<gene>
    <name evidence="9" type="ORF">HNQ81_001914</name>
</gene>
<dbReference type="EC" id="3.1.2.20" evidence="5"/>
<accession>A0A840UTV9</accession>
<reference evidence="9 10" key="1">
    <citation type="submission" date="2020-08" db="EMBL/GenBank/DDBJ databases">
        <title>Genomic Encyclopedia of Type Strains, Phase IV (KMG-IV): sequencing the most valuable type-strain genomes for metagenomic binning, comparative biology and taxonomic classification.</title>
        <authorList>
            <person name="Goeker M."/>
        </authorList>
    </citation>
    <scope>NUCLEOTIDE SEQUENCE [LARGE SCALE GENOMIC DNA]</scope>
    <source>
        <strain evidence="9 10">DSM 28570</strain>
    </source>
</reference>
<dbReference type="CDD" id="cd03443">
    <property type="entry name" value="PaaI_thioesterase"/>
    <property type="match status" value="1"/>
</dbReference>
<comment type="catalytic activity">
    <reaction evidence="7">
        <text>a medium-chain fatty acyl-CoA + H2O = a medium-chain fatty acid + CoA + H(+)</text>
        <dbReference type="Rhea" id="RHEA:68184"/>
        <dbReference type="ChEBI" id="CHEBI:15377"/>
        <dbReference type="ChEBI" id="CHEBI:15378"/>
        <dbReference type="ChEBI" id="CHEBI:57287"/>
        <dbReference type="ChEBI" id="CHEBI:59558"/>
        <dbReference type="ChEBI" id="CHEBI:90546"/>
    </reaction>
</comment>
<evidence type="ECO:0000256" key="7">
    <source>
        <dbReference type="ARBA" id="ARBA00048062"/>
    </source>
</evidence>
<protein>
    <recommendedName>
        <fullName evidence="6">Medium/long-chain acyl-CoA thioesterase YigI</fullName>
        <ecNumber evidence="5">3.1.2.20</ecNumber>
    </recommendedName>
</protein>
<dbReference type="InterPro" id="IPR003736">
    <property type="entry name" value="PAAI_dom"/>
</dbReference>
<dbReference type="AlphaFoldDB" id="A0A840UTV9"/>
<dbReference type="Gene3D" id="3.10.129.10">
    <property type="entry name" value="Hotdog Thioesterase"/>
    <property type="match status" value="1"/>
</dbReference>
<keyword evidence="10" id="KW-1185">Reference proteome</keyword>
<evidence type="ECO:0000259" key="8">
    <source>
        <dbReference type="Pfam" id="PF03061"/>
    </source>
</evidence>
<dbReference type="PANTHER" id="PTHR43240:SF20">
    <property type="entry name" value="MEDIUM_LONG-CHAIN ACYL-COA THIOESTERASE YIGI"/>
    <property type="match status" value="1"/>
</dbReference>
<evidence type="ECO:0000256" key="2">
    <source>
        <dbReference type="ARBA" id="ARBA00035880"/>
    </source>
</evidence>
<evidence type="ECO:0000313" key="9">
    <source>
        <dbReference type="EMBL" id="MBB5348183.1"/>
    </source>
</evidence>
<dbReference type="GO" id="GO:0047617">
    <property type="term" value="F:fatty acyl-CoA hydrolase activity"/>
    <property type="evidence" value="ECO:0007669"/>
    <property type="project" value="UniProtKB-EC"/>
</dbReference>
<dbReference type="EMBL" id="JACHEO010000009">
    <property type="protein sequence ID" value="MBB5348183.1"/>
    <property type="molecule type" value="Genomic_DNA"/>
</dbReference>
<dbReference type="InterPro" id="IPR029069">
    <property type="entry name" value="HotDog_dom_sf"/>
</dbReference>
<proteinExistence type="inferred from homology"/>
<comment type="catalytic activity">
    <reaction evidence="2">
        <text>a fatty acyl-CoA + H2O = a fatty acid + CoA + H(+)</text>
        <dbReference type="Rhea" id="RHEA:16781"/>
        <dbReference type="ChEBI" id="CHEBI:15377"/>
        <dbReference type="ChEBI" id="CHEBI:15378"/>
        <dbReference type="ChEBI" id="CHEBI:28868"/>
        <dbReference type="ChEBI" id="CHEBI:57287"/>
        <dbReference type="ChEBI" id="CHEBI:77636"/>
        <dbReference type="EC" id="3.1.2.20"/>
    </reaction>
</comment>
<evidence type="ECO:0000256" key="4">
    <source>
        <dbReference type="ARBA" id="ARBA00038381"/>
    </source>
</evidence>
<dbReference type="Proteomes" id="UP000539642">
    <property type="component" value="Unassembled WGS sequence"/>
</dbReference>
<comment type="caution">
    <text evidence="9">The sequence shown here is derived from an EMBL/GenBank/DDBJ whole genome shotgun (WGS) entry which is preliminary data.</text>
</comment>
<feature type="domain" description="Thioesterase" evidence="8">
    <location>
        <begin position="48"/>
        <end position="122"/>
    </location>
</feature>
<comment type="similarity">
    <text evidence="4">Belongs to the YigI thioesterase family.</text>
</comment>
<dbReference type="NCBIfam" id="TIGR00369">
    <property type="entry name" value="unchar_dom_1"/>
    <property type="match status" value="1"/>
</dbReference>
<evidence type="ECO:0000256" key="6">
    <source>
        <dbReference type="ARBA" id="ARBA00040062"/>
    </source>
</evidence>
<dbReference type="Pfam" id="PF03061">
    <property type="entry name" value="4HBT"/>
    <property type="match status" value="1"/>
</dbReference>
<keyword evidence="1" id="KW-0378">Hydrolase</keyword>
<organism evidence="9 10">
    <name type="scientific">Desulfoprunum benzoelyticum</name>
    <dbReference type="NCBI Taxonomy" id="1506996"/>
    <lineage>
        <taxon>Bacteria</taxon>
        <taxon>Pseudomonadati</taxon>
        <taxon>Thermodesulfobacteriota</taxon>
        <taxon>Desulfobulbia</taxon>
        <taxon>Desulfobulbales</taxon>
        <taxon>Desulfobulbaceae</taxon>
        <taxon>Desulfoprunum</taxon>
    </lineage>
</organism>
<dbReference type="InterPro" id="IPR006683">
    <property type="entry name" value="Thioestr_dom"/>
</dbReference>
<evidence type="ECO:0000313" key="10">
    <source>
        <dbReference type="Proteomes" id="UP000539642"/>
    </source>
</evidence>
<sequence>MENSIARRIRDSFARQSVMTTIGATLTAVENGAVTVELPFRSDLTQQHGFLHAGVVTMIVDSACGYAALTMMPASAAVLTAEYKVNFLSPAEGEKLIARGRVLKPGRTLTVCFGEVHAVRDGQEKLVATMMATMVARQDTGLTD</sequence>
<dbReference type="SUPFAM" id="SSF54637">
    <property type="entry name" value="Thioesterase/thiol ester dehydrase-isomerase"/>
    <property type="match status" value="1"/>
</dbReference>
<evidence type="ECO:0000256" key="3">
    <source>
        <dbReference type="ARBA" id="ARBA00036002"/>
    </source>
</evidence>
<comment type="catalytic activity">
    <reaction evidence="3">
        <text>a long-chain fatty acyl-CoA + H2O = a long-chain fatty acid + CoA + H(+)</text>
        <dbReference type="Rhea" id="RHEA:67680"/>
        <dbReference type="ChEBI" id="CHEBI:15377"/>
        <dbReference type="ChEBI" id="CHEBI:15378"/>
        <dbReference type="ChEBI" id="CHEBI:57287"/>
        <dbReference type="ChEBI" id="CHEBI:57560"/>
        <dbReference type="ChEBI" id="CHEBI:83139"/>
    </reaction>
</comment>
<evidence type="ECO:0000256" key="5">
    <source>
        <dbReference type="ARBA" id="ARBA00038894"/>
    </source>
</evidence>